<dbReference type="VEuPathDB" id="CryptoDB:Cvel_15700"/>
<sequence length="440" mass="49202">MYRIVLQEPSLPLATVERRRREMLFPPEMLTVRMYKPDHMPDIVRACRMRPLRKWQQKAETLDQILCSSTGAEMLQRWGVMIDREESLCTQRKVRVSLQGGEACKAGSKGAPLGGQKSLFQQWVLVTYPHHGRLAERLLGGLREECRRRGTAFQEPHRIALDLGHADDMSKRLCEDILLLPHRPQIILVVLPCTPPPNCSSDHPSRDTVYFYVKQTVQDSPRINCPVQCVRASKLSDDGKFRKLLPVLVNDLIAKQGGVLYAEAEINQRAEDFMTLVVGVDFRVDGGGPAVSFTATRSPAFTQYVFDSHVVKGDIGGIKSSFREFLVRILSFKGKGSLTGGKLPKRIVVFRGGLNVSESEKQLMLFREVVDVSDAIEEVHSSTAISKVQVALAVVTRGVKERFAVVKDGIAEGGGSRAWKGGELGGFDSFQWARLQKERF</sequence>
<proteinExistence type="predicted"/>
<organism evidence="1">
    <name type="scientific">Chromera velia CCMP2878</name>
    <dbReference type="NCBI Taxonomy" id="1169474"/>
    <lineage>
        <taxon>Eukaryota</taxon>
        <taxon>Sar</taxon>
        <taxon>Alveolata</taxon>
        <taxon>Colpodellida</taxon>
        <taxon>Chromeraceae</taxon>
        <taxon>Chromera</taxon>
    </lineage>
</organism>
<dbReference type="GO" id="GO:0003676">
    <property type="term" value="F:nucleic acid binding"/>
    <property type="evidence" value="ECO:0007669"/>
    <property type="project" value="InterPro"/>
</dbReference>
<dbReference type="EMBL" id="CDMZ01000190">
    <property type="protein sequence ID" value="CEM08816.1"/>
    <property type="molecule type" value="Genomic_DNA"/>
</dbReference>
<dbReference type="PANTHER" id="PTHR22891">
    <property type="entry name" value="EUKARYOTIC TRANSLATION INITIATION FACTOR 2C"/>
    <property type="match status" value="1"/>
</dbReference>
<protein>
    <recommendedName>
        <fullName evidence="2">Piwi domain-containing protein</fullName>
    </recommendedName>
</protein>
<reference evidence="1" key="1">
    <citation type="submission" date="2014-11" db="EMBL/GenBank/DDBJ databases">
        <authorList>
            <person name="Otto D Thomas"/>
            <person name="Naeem Raeece"/>
        </authorList>
    </citation>
    <scope>NUCLEOTIDE SEQUENCE</scope>
</reference>
<dbReference type="Gene3D" id="3.30.420.10">
    <property type="entry name" value="Ribonuclease H-like superfamily/Ribonuclease H"/>
    <property type="match status" value="1"/>
</dbReference>
<dbReference type="Gene3D" id="3.40.50.2300">
    <property type="match status" value="1"/>
</dbReference>
<dbReference type="InterPro" id="IPR012337">
    <property type="entry name" value="RNaseH-like_sf"/>
</dbReference>
<dbReference type="AlphaFoldDB" id="A0A0G4F992"/>
<accession>A0A0G4F992</accession>
<dbReference type="SUPFAM" id="SSF53098">
    <property type="entry name" value="Ribonuclease H-like"/>
    <property type="match status" value="1"/>
</dbReference>
<gene>
    <name evidence="1" type="ORF">Cvel_15700</name>
</gene>
<evidence type="ECO:0000313" key="1">
    <source>
        <dbReference type="EMBL" id="CEM08816.1"/>
    </source>
</evidence>
<evidence type="ECO:0008006" key="2">
    <source>
        <dbReference type="Google" id="ProtNLM"/>
    </source>
</evidence>
<dbReference type="InterPro" id="IPR036397">
    <property type="entry name" value="RNaseH_sf"/>
</dbReference>
<dbReference type="PhylomeDB" id="A0A0G4F992"/>
<name>A0A0G4F992_9ALVE</name>